<dbReference type="AlphaFoldDB" id="A0A498SM68"/>
<name>A0A498SM68_ACAVI</name>
<reference evidence="1 2" key="1">
    <citation type="submission" date="2018-08" db="EMBL/GenBank/DDBJ databases">
        <authorList>
            <person name="Laetsch R D."/>
            <person name="Stevens L."/>
            <person name="Kumar S."/>
            <person name="Blaxter L. M."/>
        </authorList>
    </citation>
    <scope>NUCLEOTIDE SEQUENCE [LARGE SCALE GENOMIC DNA]</scope>
</reference>
<accession>A0A498SM68</accession>
<dbReference type="Proteomes" id="UP000276991">
    <property type="component" value="Unassembled WGS sequence"/>
</dbReference>
<sequence>MQTAFQTLTIADGVLAIRHVRESPPGTPRTAVSPLRDLNRGTSAVRKSLVLELIHRSEEDLNDFIFDENFLEDSWGLHTSVVTSNLLYLEKSASNNSDLPELTSEQLSPVNSSIVLPVDPKIYRMCWVPESDLDSMSTDENYSLNHLSPAMDSTYEGYSVHSYFGGDDISNCSGLDESSDLDQSDATLNGYFYSKRALKY</sequence>
<evidence type="ECO:0000313" key="1">
    <source>
        <dbReference type="EMBL" id="VBB32981.1"/>
    </source>
</evidence>
<organism evidence="1 2">
    <name type="scientific">Acanthocheilonema viteae</name>
    <name type="common">Filarial nematode worm</name>
    <name type="synonym">Dipetalonema viteae</name>
    <dbReference type="NCBI Taxonomy" id="6277"/>
    <lineage>
        <taxon>Eukaryota</taxon>
        <taxon>Metazoa</taxon>
        <taxon>Ecdysozoa</taxon>
        <taxon>Nematoda</taxon>
        <taxon>Chromadorea</taxon>
        <taxon>Rhabditida</taxon>
        <taxon>Spirurina</taxon>
        <taxon>Spiruromorpha</taxon>
        <taxon>Filarioidea</taxon>
        <taxon>Onchocercidae</taxon>
        <taxon>Acanthocheilonema</taxon>
    </lineage>
</organism>
<protein>
    <submittedName>
        <fullName evidence="1">Uncharacterized protein</fullName>
    </submittedName>
</protein>
<keyword evidence="2" id="KW-1185">Reference proteome</keyword>
<gene>
    <name evidence="1" type="ORF">NAV_LOCUS7772</name>
</gene>
<evidence type="ECO:0000313" key="2">
    <source>
        <dbReference type="Proteomes" id="UP000276991"/>
    </source>
</evidence>
<proteinExistence type="predicted"/>
<dbReference type="EMBL" id="UPTC01002055">
    <property type="protein sequence ID" value="VBB32981.1"/>
    <property type="molecule type" value="Genomic_DNA"/>
</dbReference>
<dbReference type="OrthoDB" id="5833745at2759"/>